<dbReference type="PROSITE" id="PS51873">
    <property type="entry name" value="TRIAD"/>
    <property type="match status" value="1"/>
</dbReference>
<evidence type="ECO:0000256" key="5">
    <source>
        <dbReference type="ARBA" id="ARBA00022737"/>
    </source>
</evidence>
<dbReference type="Gene3D" id="4.10.1000.10">
    <property type="entry name" value="Zinc finger, CCCH-type"/>
    <property type="match status" value="1"/>
</dbReference>
<evidence type="ECO:0000256" key="1">
    <source>
        <dbReference type="ARBA" id="ARBA00001798"/>
    </source>
</evidence>
<feature type="domain" description="C3H1-type" evidence="14">
    <location>
        <begin position="113"/>
        <end position="140"/>
    </location>
</feature>
<evidence type="ECO:0000256" key="4">
    <source>
        <dbReference type="ARBA" id="ARBA00022723"/>
    </source>
</evidence>
<dbReference type="PROSITE" id="PS50103">
    <property type="entry name" value="ZF_C3H1"/>
    <property type="match status" value="2"/>
</dbReference>
<evidence type="ECO:0000256" key="2">
    <source>
        <dbReference type="ARBA" id="ARBA00012251"/>
    </source>
</evidence>
<dbReference type="SMART" id="SM00647">
    <property type="entry name" value="IBR"/>
    <property type="match status" value="2"/>
</dbReference>
<reference evidence="16 17" key="1">
    <citation type="journal article" date="2020" name="ISME J.">
        <title>Uncovering the hidden diversity of litter-decomposition mechanisms in mushroom-forming fungi.</title>
        <authorList>
            <person name="Floudas D."/>
            <person name="Bentzer J."/>
            <person name="Ahren D."/>
            <person name="Johansson T."/>
            <person name="Persson P."/>
            <person name="Tunlid A."/>
        </authorList>
    </citation>
    <scope>NUCLEOTIDE SEQUENCE [LARGE SCALE GENOMIC DNA]</scope>
    <source>
        <strain evidence="16 17">CBS 661.87</strain>
    </source>
</reference>
<dbReference type="InterPro" id="IPR002867">
    <property type="entry name" value="IBR_dom"/>
</dbReference>
<comment type="catalytic activity">
    <reaction evidence="1">
        <text>[E2 ubiquitin-conjugating enzyme]-S-ubiquitinyl-L-cysteine + [acceptor protein]-L-lysine = [E2 ubiquitin-conjugating enzyme]-L-cysteine + [acceptor protein]-N(6)-ubiquitinyl-L-lysine.</text>
        <dbReference type="EC" id="2.3.2.31"/>
    </reaction>
</comment>
<dbReference type="SUPFAM" id="SSF57850">
    <property type="entry name" value="RING/U-box"/>
    <property type="match status" value="2"/>
</dbReference>
<dbReference type="InterPro" id="IPR001841">
    <property type="entry name" value="Znf_RING"/>
</dbReference>
<dbReference type="OrthoDB" id="10009520at2759"/>
<evidence type="ECO:0000259" key="14">
    <source>
        <dbReference type="PROSITE" id="PS50103"/>
    </source>
</evidence>
<dbReference type="EMBL" id="JAACJP010000014">
    <property type="protein sequence ID" value="KAF5380051.1"/>
    <property type="molecule type" value="Genomic_DNA"/>
</dbReference>
<sequence>MPGVTKTTAAAQRDATRVVRASSEIYTVKSQSKTSCNPKLAAEPHGASTYQERATKTEVSRATSPESVRRTEQHHDQITPLLEQSPVRPTKFSHVWMPAKGTNVVVEKKYPPPRSNHFCRAWLINRCFRGPDCFFFHGDIEYYPPVKGIHPPPRYPNTCKLWQIRECFLGFACQFVHEDLEYDIPERPKLSLTASRVRHQASPLGKHQPHKFSEASQDWVRNMCGRGYSCDYVHPDLVHDKPISACSTMSKAVPTALKAPLIDDSVDDPPVGKRPPPRSSDTCIKWLRAKCTSRYACKYRHDDLEYDPPIFHRPVNKSTLSNTGDNNAPAEARAWLHRVHDHAKVKIGPGFEIQELETGFETPWIYLGNIPARVTTEDITDLLRPFGDVVEVRLPSRVNNPSMLVRARFSSPVAAQQASTSLNGMQAFGYKILARLPIHDASRNNAMFQDTSVRIRWEAPSKVGYCGYATMEHANEALAVTRKPFRDHFVHGSIHVGLPVVGLVTVRFRGLPLDVTKEDMIWFAKPDDVVWARPNYQNLHYATNRIKSILQENTELAGFVVQPPPYRSGAIVQAWAHFTTPTDAKAASSRLHGRKPLFTGKTKIFAQHVQSLTFSVASATYDKLCSDIEALSRTIYRVRRTEMSIIHRRAPMTTLLKLTGEDLKELGQLKVELEKILNWETVRHGPNIAWDPFFAHPSGMSFLEGLEREVPAVIIRPDSYRRMIRLLGCSEPRSYVRNRILAKLDELRAQQIRFIPLDGWLLGLFMSKNLMQVQDQIGRENVSLDLRNRGLVIRGSDAAYEIAREAVTRARRTQLHPGRRRTFAQCPVCFDEVTNSVTLPCSHSWCRDCISRYLTSSIDNKYFPLTCLGNDAKCTEQIPLQVARKILTTREFDAIVDAAFASHIQSRADEFHYCPSPDCPQIYRRAPRDTVLQCPSCLLRICPNCHVEAHDGFACPDPEADNNLFKKWMQKHDVKPCPGCKVLIERAEGCNHMTCTQCKTHICWVCLQTFPKGDGIYDHMRSAHGGIGLGAD</sequence>
<dbReference type="InterPro" id="IPR013087">
    <property type="entry name" value="Znf_C2H2_type"/>
</dbReference>
<feature type="domain" description="RING-type" evidence="15">
    <location>
        <begin position="822"/>
        <end position="1032"/>
    </location>
</feature>
<keyword evidence="4 10" id="KW-0479">Metal-binding</keyword>
<evidence type="ECO:0000256" key="9">
    <source>
        <dbReference type="PROSITE-ProRule" id="PRU00176"/>
    </source>
</evidence>
<dbReference type="GO" id="GO:0003723">
    <property type="term" value="F:RNA binding"/>
    <property type="evidence" value="ECO:0007669"/>
    <property type="project" value="UniProtKB-UniRule"/>
</dbReference>
<feature type="zinc finger region" description="C3H1-type" evidence="10">
    <location>
        <begin position="113"/>
        <end position="140"/>
    </location>
</feature>
<evidence type="ECO:0000313" key="16">
    <source>
        <dbReference type="EMBL" id="KAF5380051.1"/>
    </source>
</evidence>
<dbReference type="AlphaFoldDB" id="A0A8H5HBC1"/>
<dbReference type="GO" id="GO:0008270">
    <property type="term" value="F:zinc ion binding"/>
    <property type="evidence" value="ECO:0007669"/>
    <property type="project" value="UniProtKB-KW"/>
</dbReference>
<keyword evidence="6 10" id="KW-0863">Zinc-finger</keyword>
<feature type="compositionally biased region" description="Basic and acidic residues" evidence="11">
    <location>
        <begin position="67"/>
        <end position="77"/>
    </location>
</feature>
<dbReference type="Pfam" id="PF13923">
    <property type="entry name" value="zf-C3HC4_2"/>
    <property type="match status" value="1"/>
</dbReference>
<keyword evidence="8 10" id="KW-0862">Zinc</keyword>
<dbReference type="PROSITE" id="PS00028">
    <property type="entry name" value="ZINC_FINGER_C2H2_1"/>
    <property type="match status" value="1"/>
</dbReference>
<dbReference type="InterPro" id="IPR000504">
    <property type="entry name" value="RRM_dom"/>
</dbReference>
<feature type="domain" description="RING-type" evidence="12">
    <location>
        <begin position="826"/>
        <end position="867"/>
    </location>
</feature>
<keyword evidence="9" id="KW-0694">RNA-binding</keyword>
<dbReference type="SUPFAM" id="SSF54928">
    <property type="entry name" value="RNA-binding domain, RBD"/>
    <property type="match status" value="1"/>
</dbReference>
<dbReference type="InterPro" id="IPR035979">
    <property type="entry name" value="RBD_domain_sf"/>
</dbReference>
<dbReference type="Proteomes" id="UP000565441">
    <property type="component" value="Unassembled WGS sequence"/>
</dbReference>
<dbReference type="Gene3D" id="3.30.70.330">
    <property type="match status" value="1"/>
</dbReference>
<proteinExistence type="predicted"/>
<dbReference type="Pfam" id="PF00076">
    <property type="entry name" value="RRM_1"/>
    <property type="match status" value="1"/>
</dbReference>
<dbReference type="PROSITE" id="PS50089">
    <property type="entry name" value="ZF_RING_2"/>
    <property type="match status" value="1"/>
</dbReference>
<protein>
    <recommendedName>
        <fullName evidence="2">RBR-type E3 ubiquitin transferase</fullName>
        <ecNumber evidence="2">2.3.2.31</ecNumber>
    </recommendedName>
</protein>
<keyword evidence="17" id="KW-1185">Reference proteome</keyword>
<dbReference type="Gene3D" id="1.20.120.1750">
    <property type="match status" value="1"/>
</dbReference>
<gene>
    <name evidence="16" type="ORF">D9615_006139</name>
</gene>
<evidence type="ECO:0000259" key="12">
    <source>
        <dbReference type="PROSITE" id="PS50089"/>
    </source>
</evidence>
<dbReference type="SMART" id="SM00184">
    <property type="entry name" value="RING"/>
    <property type="match status" value="2"/>
</dbReference>
<dbReference type="Pfam" id="PF01485">
    <property type="entry name" value="IBR"/>
    <property type="match status" value="1"/>
</dbReference>
<dbReference type="CDD" id="cd22585">
    <property type="entry name" value="Rcat_RBR_DEAH12-like"/>
    <property type="match status" value="1"/>
</dbReference>
<dbReference type="EC" id="2.3.2.31" evidence="2"/>
<dbReference type="SMART" id="SM00356">
    <property type="entry name" value="ZnF_C3H1"/>
    <property type="match status" value="4"/>
</dbReference>
<dbReference type="PANTHER" id="PTHR11685">
    <property type="entry name" value="RBR FAMILY RING FINGER AND IBR DOMAIN-CONTAINING"/>
    <property type="match status" value="1"/>
</dbReference>
<dbReference type="InterPro" id="IPR012677">
    <property type="entry name" value="Nucleotide-bd_a/b_plait_sf"/>
</dbReference>
<evidence type="ECO:0000256" key="10">
    <source>
        <dbReference type="PROSITE-ProRule" id="PRU00723"/>
    </source>
</evidence>
<dbReference type="InterPro" id="IPR013083">
    <property type="entry name" value="Znf_RING/FYVE/PHD"/>
</dbReference>
<evidence type="ECO:0000256" key="6">
    <source>
        <dbReference type="ARBA" id="ARBA00022771"/>
    </source>
</evidence>
<evidence type="ECO:0000313" key="17">
    <source>
        <dbReference type="Proteomes" id="UP000565441"/>
    </source>
</evidence>
<evidence type="ECO:0000256" key="8">
    <source>
        <dbReference type="ARBA" id="ARBA00022833"/>
    </source>
</evidence>
<organism evidence="16 17">
    <name type="scientific">Tricholomella constricta</name>
    <dbReference type="NCBI Taxonomy" id="117010"/>
    <lineage>
        <taxon>Eukaryota</taxon>
        <taxon>Fungi</taxon>
        <taxon>Dikarya</taxon>
        <taxon>Basidiomycota</taxon>
        <taxon>Agaricomycotina</taxon>
        <taxon>Agaricomycetes</taxon>
        <taxon>Agaricomycetidae</taxon>
        <taxon>Agaricales</taxon>
        <taxon>Tricholomatineae</taxon>
        <taxon>Lyophyllaceae</taxon>
        <taxon>Tricholomella</taxon>
    </lineage>
</organism>
<keyword evidence="5" id="KW-0677">Repeat</keyword>
<dbReference type="InterPro" id="IPR031127">
    <property type="entry name" value="E3_UB_ligase_RBR"/>
</dbReference>
<dbReference type="InterPro" id="IPR000571">
    <property type="entry name" value="Znf_CCCH"/>
</dbReference>
<evidence type="ECO:0000259" key="15">
    <source>
        <dbReference type="PROSITE" id="PS51873"/>
    </source>
</evidence>
<feature type="zinc finger region" description="C3H1-type" evidence="10">
    <location>
        <begin position="277"/>
        <end position="304"/>
    </location>
</feature>
<evidence type="ECO:0000259" key="13">
    <source>
        <dbReference type="PROSITE" id="PS50102"/>
    </source>
</evidence>
<evidence type="ECO:0000256" key="7">
    <source>
        <dbReference type="ARBA" id="ARBA00022786"/>
    </source>
</evidence>
<dbReference type="InterPro" id="IPR044066">
    <property type="entry name" value="TRIAD_supradom"/>
</dbReference>
<dbReference type="CDD" id="cd00590">
    <property type="entry name" value="RRM_SF"/>
    <property type="match status" value="1"/>
</dbReference>
<evidence type="ECO:0000256" key="3">
    <source>
        <dbReference type="ARBA" id="ARBA00022679"/>
    </source>
</evidence>
<keyword evidence="3" id="KW-0808">Transferase</keyword>
<keyword evidence="7" id="KW-0833">Ubl conjugation pathway</keyword>
<dbReference type="Gene3D" id="3.30.40.10">
    <property type="entry name" value="Zinc/RING finger domain, C3HC4 (zinc finger)"/>
    <property type="match status" value="1"/>
</dbReference>
<dbReference type="GO" id="GO:0016567">
    <property type="term" value="P:protein ubiquitination"/>
    <property type="evidence" value="ECO:0007669"/>
    <property type="project" value="InterPro"/>
</dbReference>
<dbReference type="SMART" id="SM00360">
    <property type="entry name" value="RRM"/>
    <property type="match status" value="1"/>
</dbReference>
<dbReference type="CDD" id="cd20335">
    <property type="entry name" value="BRcat_RBR"/>
    <property type="match status" value="1"/>
</dbReference>
<feature type="domain" description="RRM" evidence="13">
    <location>
        <begin position="363"/>
        <end position="432"/>
    </location>
</feature>
<evidence type="ECO:0000256" key="11">
    <source>
        <dbReference type="SAM" id="MobiDB-lite"/>
    </source>
</evidence>
<accession>A0A8H5HBC1</accession>
<feature type="domain" description="C3H1-type" evidence="14">
    <location>
        <begin position="277"/>
        <end position="304"/>
    </location>
</feature>
<name>A0A8H5HBC1_9AGAR</name>
<dbReference type="PROSITE" id="PS50102">
    <property type="entry name" value="RRM"/>
    <property type="match status" value="1"/>
</dbReference>
<comment type="caution">
    <text evidence="16">The sequence shown here is derived from an EMBL/GenBank/DDBJ whole genome shotgun (WGS) entry which is preliminary data.</text>
</comment>
<dbReference type="GO" id="GO:0061630">
    <property type="term" value="F:ubiquitin protein ligase activity"/>
    <property type="evidence" value="ECO:0007669"/>
    <property type="project" value="UniProtKB-EC"/>
</dbReference>
<feature type="region of interest" description="Disordered" evidence="11">
    <location>
        <begin position="30"/>
        <end position="78"/>
    </location>
</feature>
<dbReference type="Pfam" id="PF22191">
    <property type="entry name" value="IBR_1"/>
    <property type="match status" value="1"/>
</dbReference>